<proteinExistence type="inferred from homology"/>
<dbReference type="OrthoDB" id="10056056at2759"/>
<evidence type="ECO:0000313" key="4">
    <source>
        <dbReference type="EMBL" id="CAB3411642.1"/>
    </source>
</evidence>
<dbReference type="EMBL" id="CADEPM010000015">
    <property type="protein sequence ID" value="CAB3411642.1"/>
    <property type="molecule type" value="Genomic_DNA"/>
</dbReference>
<keyword evidence="3" id="KW-0732">Signal</keyword>
<organism evidence="4 5">
    <name type="scientific">Caenorhabditis bovis</name>
    <dbReference type="NCBI Taxonomy" id="2654633"/>
    <lineage>
        <taxon>Eukaryota</taxon>
        <taxon>Metazoa</taxon>
        <taxon>Ecdysozoa</taxon>
        <taxon>Nematoda</taxon>
        <taxon>Chromadorea</taxon>
        <taxon>Rhabditida</taxon>
        <taxon>Rhabditina</taxon>
        <taxon>Rhabditomorpha</taxon>
        <taxon>Rhabditoidea</taxon>
        <taxon>Rhabditidae</taxon>
        <taxon>Peloderinae</taxon>
        <taxon>Caenorhabditis</taxon>
    </lineage>
</organism>
<keyword evidence="2" id="KW-1015">Disulfide bond</keyword>
<dbReference type="GO" id="GO:0005576">
    <property type="term" value="C:extracellular region"/>
    <property type="evidence" value="ECO:0007669"/>
    <property type="project" value="InterPro"/>
</dbReference>
<evidence type="ECO:0000313" key="5">
    <source>
        <dbReference type="Proteomes" id="UP000494206"/>
    </source>
</evidence>
<dbReference type="InterPro" id="IPR000981">
    <property type="entry name" value="Neurhyp_horm"/>
</dbReference>
<name>A0A8S1FDW6_9PELO</name>
<feature type="chain" id="PRO_5035734569" evidence="3">
    <location>
        <begin position="22"/>
        <end position="105"/>
    </location>
</feature>
<reference evidence="4 5" key="1">
    <citation type="submission" date="2020-04" db="EMBL/GenBank/DDBJ databases">
        <authorList>
            <person name="Laetsch R D."/>
            <person name="Stevens L."/>
            <person name="Kumar S."/>
            <person name="Blaxter L. M."/>
        </authorList>
    </citation>
    <scope>NUCLEOTIDE SEQUENCE [LARGE SCALE GENOMIC DNA]</scope>
</reference>
<comment type="caution">
    <text evidence="4">The sequence shown here is derived from an EMBL/GenBank/DDBJ whole genome shotgun (WGS) entry which is preliminary data.</text>
</comment>
<evidence type="ECO:0000256" key="2">
    <source>
        <dbReference type="ARBA" id="ARBA00023157"/>
    </source>
</evidence>
<dbReference type="AlphaFoldDB" id="A0A8S1FDW6"/>
<dbReference type="InterPro" id="IPR036387">
    <property type="entry name" value="Neurhyp_horm_dom_sf"/>
</dbReference>
<gene>
    <name evidence="4" type="ORF">CBOVIS_LOCUS13018</name>
</gene>
<sequence length="105" mass="11436">MCPSGVTCLVLFLLSAQFAMPCFLNSCPYRRYGRTLQCASCGPMYQGVCVNEGRCCTHEACYVSTECTFSSVCPELFCKIDRNPGYCVKDGICCTSGGCQPSEMC</sequence>
<dbReference type="SUPFAM" id="SSF49606">
    <property type="entry name" value="Neurophysin II"/>
    <property type="match status" value="1"/>
</dbReference>
<dbReference type="GO" id="GO:0005185">
    <property type="term" value="F:neurohypophyseal hormone activity"/>
    <property type="evidence" value="ECO:0007669"/>
    <property type="project" value="InterPro"/>
</dbReference>
<protein>
    <submittedName>
        <fullName evidence="4">Uncharacterized protein</fullName>
    </submittedName>
</protein>
<feature type="signal peptide" evidence="3">
    <location>
        <begin position="1"/>
        <end position="21"/>
    </location>
</feature>
<dbReference type="Pfam" id="PF00184">
    <property type="entry name" value="Hormone_5"/>
    <property type="match status" value="1"/>
</dbReference>
<evidence type="ECO:0000256" key="1">
    <source>
        <dbReference type="ARBA" id="ARBA00007369"/>
    </source>
</evidence>
<comment type="similarity">
    <text evidence="1">Belongs to the vasopressin/oxytocin family.</text>
</comment>
<accession>A0A8S1FDW6</accession>
<dbReference type="Proteomes" id="UP000494206">
    <property type="component" value="Unassembled WGS sequence"/>
</dbReference>
<evidence type="ECO:0000256" key="3">
    <source>
        <dbReference type="SAM" id="SignalP"/>
    </source>
</evidence>
<keyword evidence="5" id="KW-1185">Reference proteome</keyword>